<gene>
    <name evidence="1" type="ORF">DS957_028860</name>
</gene>
<dbReference type="RefSeq" id="WP_017191351.1">
    <property type="nucleotide sequence ID" value="NZ_BBKY01000072.1"/>
</dbReference>
<evidence type="ECO:0000313" key="1">
    <source>
        <dbReference type="EMBL" id="RIV98381.1"/>
    </source>
</evidence>
<evidence type="ECO:0000313" key="2">
    <source>
        <dbReference type="Proteomes" id="UP000253437"/>
    </source>
</evidence>
<reference evidence="1 2" key="1">
    <citation type="submission" date="2018-08" db="EMBL/GenBank/DDBJ databases">
        <title>Vibrio harveyi strains pathogenic to white snook Centropomus viridis Lockington (1877) and potential probiotic bacteria.</title>
        <authorList>
            <person name="Soto-Rodriguez S."/>
            <person name="Gomez-Gil B."/>
            <person name="Lozano-Olvera R."/>
        </authorList>
    </citation>
    <scope>NUCLEOTIDE SEQUENCE [LARGE SCALE GENOMIC DNA]</scope>
    <source>
        <strain evidence="1 2">CAIM 1508</strain>
    </source>
</reference>
<protein>
    <submittedName>
        <fullName evidence="1">Uncharacterized protein</fullName>
    </submittedName>
</protein>
<dbReference type="EMBL" id="QOUW02000290">
    <property type="protein sequence ID" value="RIV98381.1"/>
    <property type="molecule type" value="Genomic_DNA"/>
</dbReference>
<comment type="caution">
    <text evidence="1">The sequence shown here is derived from an EMBL/GenBank/DDBJ whole genome shotgun (WGS) entry which is preliminary data.</text>
</comment>
<dbReference type="AlphaFoldDB" id="A0A8B3DBG7"/>
<sequence length="101" mass="11666">MSKVKIKATWFEGTEPSEIGVYLVALRHLSGFGSYDYLYWDGKCWLNKTTSDIVGWSPVFDMLTQLDAGWPTGDLETDIEFEKYRKQHGGKFDDDDFIEVE</sequence>
<proteinExistence type="predicted"/>
<organism evidence="1 2">
    <name type="scientific">Vibrio harveyi</name>
    <name type="common">Beneckea harveyi</name>
    <dbReference type="NCBI Taxonomy" id="669"/>
    <lineage>
        <taxon>Bacteria</taxon>
        <taxon>Pseudomonadati</taxon>
        <taxon>Pseudomonadota</taxon>
        <taxon>Gammaproteobacteria</taxon>
        <taxon>Vibrionales</taxon>
        <taxon>Vibrionaceae</taxon>
        <taxon>Vibrio</taxon>
    </lineage>
</organism>
<dbReference type="Proteomes" id="UP000253437">
    <property type="component" value="Unassembled WGS sequence"/>
</dbReference>
<accession>A0A8B3DBG7</accession>
<name>A0A8B3DBG7_VIBHA</name>